<feature type="domain" description="Xylose isomerase-like TIM barrel" evidence="1">
    <location>
        <begin position="23"/>
        <end position="245"/>
    </location>
</feature>
<dbReference type="InterPro" id="IPR050312">
    <property type="entry name" value="IolE/XylAMocC-like"/>
</dbReference>
<keyword evidence="3" id="KW-1185">Reference proteome</keyword>
<dbReference type="Gene3D" id="3.20.20.150">
    <property type="entry name" value="Divalent-metal-dependent TIM barrel enzymes"/>
    <property type="match status" value="1"/>
</dbReference>
<dbReference type="InterPro" id="IPR013022">
    <property type="entry name" value="Xyl_isomerase-like_TIM-brl"/>
</dbReference>
<dbReference type="Proteomes" id="UP001164803">
    <property type="component" value="Chromosome"/>
</dbReference>
<dbReference type="PANTHER" id="PTHR12110">
    <property type="entry name" value="HYDROXYPYRUVATE ISOMERASE"/>
    <property type="match status" value="1"/>
</dbReference>
<dbReference type="EMBL" id="CP104064">
    <property type="protein sequence ID" value="WAH38350.1"/>
    <property type="molecule type" value="Genomic_DNA"/>
</dbReference>
<protein>
    <submittedName>
        <fullName evidence="2">Sugar phosphate isomerase/epimerase</fullName>
    </submittedName>
</protein>
<dbReference type="GO" id="GO:0016853">
    <property type="term" value="F:isomerase activity"/>
    <property type="evidence" value="ECO:0007669"/>
    <property type="project" value="UniProtKB-KW"/>
</dbReference>
<gene>
    <name evidence="2" type="ORF">NZD86_07695</name>
</gene>
<name>A0ABY6Z6H6_9BACL</name>
<accession>A0ABY6Z6H6</accession>
<reference evidence="2" key="1">
    <citation type="submission" date="2022-08" db="EMBL/GenBank/DDBJ databases">
        <title>Alicyclobacillus dauci DSM2870, complete genome.</title>
        <authorList>
            <person name="Wang Q."/>
            <person name="Cai R."/>
            <person name="Wang Z."/>
        </authorList>
    </citation>
    <scope>NUCLEOTIDE SEQUENCE</scope>
    <source>
        <strain evidence="2">DSM 28700</strain>
    </source>
</reference>
<proteinExistence type="predicted"/>
<dbReference type="Pfam" id="PF01261">
    <property type="entry name" value="AP_endonuc_2"/>
    <property type="match status" value="1"/>
</dbReference>
<sequence>MPNIAVQLYTVREVMERDFIGTLRKVAEVGYEAVEFYTYGGLSPLALRKVVDDLGIKPLSSHISLTRLEEELEVVIQEAQAIGLDYLVCPWLPTERRQTVQDYADLAATLEKIGDRCNTEGIRFAYHNHDFELAKQDGQVGLDRLLNPSQKSGVQAELDLYWIHYAGEDPTHYIERYANRCDLLHVKDASKTDGSFAEVGSGVLDWQAIFAAAEASGAKWYIVEQDVCKGDPIESIRDSLEFLRRSPD</sequence>
<dbReference type="SUPFAM" id="SSF51658">
    <property type="entry name" value="Xylose isomerase-like"/>
    <property type="match status" value="1"/>
</dbReference>
<evidence type="ECO:0000259" key="1">
    <source>
        <dbReference type="Pfam" id="PF01261"/>
    </source>
</evidence>
<organism evidence="2 3">
    <name type="scientific">Alicyclobacillus dauci</name>
    <dbReference type="NCBI Taxonomy" id="1475485"/>
    <lineage>
        <taxon>Bacteria</taxon>
        <taxon>Bacillati</taxon>
        <taxon>Bacillota</taxon>
        <taxon>Bacilli</taxon>
        <taxon>Bacillales</taxon>
        <taxon>Alicyclobacillaceae</taxon>
        <taxon>Alicyclobacillus</taxon>
    </lineage>
</organism>
<evidence type="ECO:0000313" key="3">
    <source>
        <dbReference type="Proteomes" id="UP001164803"/>
    </source>
</evidence>
<keyword evidence="2" id="KW-0413">Isomerase</keyword>
<dbReference type="RefSeq" id="WP_268045916.1">
    <property type="nucleotide sequence ID" value="NZ_CP104064.1"/>
</dbReference>
<dbReference type="PANTHER" id="PTHR12110:SF41">
    <property type="entry name" value="INOSOSE DEHYDRATASE"/>
    <property type="match status" value="1"/>
</dbReference>
<dbReference type="InterPro" id="IPR036237">
    <property type="entry name" value="Xyl_isomerase-like_sf"/>
</dbReference>
<evidence type="ECO:0000313" key="2">
    <source>
        <dbReference type="EMBL" id="WAH38350.1"/>
    </source>
</evidence>